<feature type="domain" description="Acyl-CoA oxidase/dehydrogenase middle" evidence="7">
    <location>
        <begin position="122"/>
        <end position="217"/>
    </location>
</feature>
<dbReference type="InterPro" id="IPR009100">
    <property type="entry name" value="AcylCoA_DH/oxidase_NM_dom_sf"/>
</dbReference>
<dbReference type="InterPro" id="IPR046373">
    <property type="entry name" value="Acyl-CoA_Oxase/DH_mid-dom_sf"/>
</dbReference>
<dbReference type="PIRSF" id="PIRSF016578">
    <property type="entry name" value="HsaA"/>
    <property type="match status" value="1"/>
</dbReference>
<evidence type="ECO:0000259" key="8">
    <source>
        <dbReference type="Pfam" id="PF02771"/>
    </source>
</evidence>
<comment type="cofactor">
    <cofactor evidence="1 5">
        <name>FAD</name>
        <dbReference type="ChEBI" id="CHEBI:57692"/>
    </cofactor>
</comment>
<dbReference type="EMBL" id="JXAL01000001">
    <property type="protein sequence ID" value="KIL37340.1"/>
    <property type="molecule type" value="Genomic_DNA"/>
</dbReference>
<evidence type="ECO:0000313" key="9">
    <source>
        <dbReference type="EMBL" id="KIL37340.1"/>
    </source>
</evidence>
<dbReference type="PANTHER" id="PTHR43884:SF12">
    <property type="entry name" value="ISOVALERYL-COA DEHYDROGENASE, MITOCHONDRIAL-RELATED"/>
    <property type="match status" value="1"/>
</dbReference>
<keyword evidence="5" id="KW-0560">Oxidoreductase</keyword>
<dbReference type="SUPFAM" id="SSF47203">
    <property type="entry name" value="Acyl-CoA dehydrogenase C-terminal domain-like"/>
    <property type="match status" value="1"/>
</dbReference>
<organism evidence="9 10">
    <name type="scientific">Cohnella kolymensis</name>
    <dbReference type="NCBI Taxonomy" id="1590652"/>
    <lineage>
        <taxon>Bacteria</taxon>
        <taxon>Bacillati</taxon>
        <taxon>Bacillota</taxon>
        <taxon>Bacilli</taxon>
        <taxon>Bacillales</taxon>
        <taxon>Paenibacillaceae</taxon>
        <taxon>Cohnella</taxon>
    </lineage>
</organism>
<protein>
    <submittedName>
        <fullName evidence="9">Acyl-CoA dehydrogenase</fullName>
    </submittedName>
</protein>
<evidence type="ECO:0000256" key="3">
    <source>
        <dbReference type="ARBA" id="ARBA00022630"/>
    </source>
</evidence>
<dbReference type="InterPro" id="IPR036250">
    <property type="entry name" value="AcylCo_DH-like_C"/>
</dbReference>
<name>A0ABR5A8P2_9BACL</name>
<dbReference type="InterPro" id="IPR006089">
    <property type="entry name" value="Acyl-CoA_DH_CS"/>
</dbReference>
<dbReference type="PROSITE" id="PS00073">
    <property type="entry name" value="ACYL_COA_DH_2"/>
    <property type="match status" value="1"/>
</dbReference>
<dbReference type="Pfam" id="PF02770">
    <property type="entry name" value="Acyl-CoA_dh_M"/>
    <property type="match status" value="1"/>
</dbReference>
<dbReference type="InterPro" id="IPR037069">
    <property type="entry name" value="AcylCoA_DH/ox_N_sf"/>
</dbReference>
<evidence type="ECO:0000313" key="10">
    <source>
        <dbReference type="Proteomes" id="UP000054526"/>
    </source>
</evidence>
<evidence type="ECO:0000256" key="4">
    <source>
        <dbReference type="ARBA" id="ARBA00022827"/>
    </source>
</evidence>
<evidence type="ECO:0000256" key="5">
    <source>
        <dbReference type="RuleBase" id="RU362125"/>
    </source>
</evidence>
<dbReference type="Pfam" id="PF00441">
    <property type="entry name" value="Acyl-CoA_dh_1"/>
    <property type="match status" value="1"/>
</dbReference>
<dbReference type="SUPFAM" id="SSF56645">
    <property type="entry name" value="Acyl-CoA dehydrogenase NM domain-like"/>
    <property type="match status" value="1"/>
</dbReference>
<comment type="caution">
    <text evidence="9">The sequence shown here is derived from an EMBL/GenBank/DDBJ whole genome shotgun (WGS) entry which is preliminary data.</text>
</comment>
<accession>A0ABR5A8P2</accession>
<dbReference type="InterPro" id="IPR013786">
    <property type="entry name" value="AcylCoA_DH/ox_N"/>
</dbReference>
<reference evidence="9 10" key="1">
    <citation type="submission" date="2014-12" db="EMBL/GenBank/DDBJ databases">
        <title>Draft genome sequence of Cohnella kolymensis strain B-2846.</title>
        <authorList>
            <person name="Karlyshev A.V."/>
            <person name="Kudryashova E.B."/>
        </authorList>
    </citation>
    <scope>NUCLEOTIDE SEQUENCE [LARGE SCALE GENOMIC DNA]</scope>
    <source>
        <strain evidence="9 10">VKM B-2846</strain>
    </source>
</reference>
<dbReference type="InterPro" id="IPR009075">
    <property type="entry name" value="AcylCo_DH/oxidase_C"/>
</dbReference>
<keyword evidence="4 5" id="KW-0274">FAD</keyword>
<dbReference type="CDD" id="cd01158">
    <property type="entry name" value="SCAD_SBCAD"/>
    <property type="match status" value="1"/>
</dbReference>
<proteinExistence type="inferred from homology"/>
<dbReference type="PANTHER" id="PTHR43884">
    <property type="entry name" value="ACYL-COA DEHYDROGENASE"/>
    <property type="match status" value="1"/>
</dbReference>
<dbReference type="RefSeq" id="WP_041058594.1">
    <property type="nucleotide sequence ID" value="NZ_JXAL01000001.1"/>
</dbReference>
<dbReference type="InterPro" id="IPR006091">
    <property type="entry name" value="Acyl-CoA_Oxase/DH_mid-dom"/>
</dbReference>
<dbReference type="Gene3D" id="2.40.110.10">
    <property type="entry name" value="Butyryl-CoA Dehydrogenase, subunit A, domain 2"/>
    <property type="match status" value="1"/>
</dbReference>
<sequence>MHFDLTQEQTMIRDLIHDFADFEVAPGAIDRDRTGTFPTEIFDKMAKLGLMGLPFSEQYGGGGADTISFAIVVEELSRVCASTGITYSAHISLGGSPLDLFGTEEQKLKYLAPLCRGEYLGAFGLTEPDAGSDAGGTRTTAVLNGDQWVINGSKCFITNASYAKNLVLTAVTDKAKGTNGISAFIVPTDAPGFTVLDNYEKMGLHASNTTELVMDQVAVPKENLLGTQGNGYKQFLAVLDGGRIGIGAMAVGVAHGAYDKALQYAKQRKQFGNPLSTFQAIQFKLADMAMNIELARNMVYKAAWLKDQGRKFKKEAAMAKLFASEMCMKVCDQAVQIHGGYGYMKEYEVERYMRDAKLLEIGEGTSEIQRMVIAGQIGC</sequence>
<keyword evidence="10" id="KW-1185">Reference proteome</keyword>
<evidence type="ECO:0000259" key="7">
    <source>
        <dbReference type="Pfam" id="PF02770"/>
    </source>
</evidence>
<evidence type="ECO:0000259" key="6">
    <source>
        <dbReference type="Pfam" id="PF00441"/>
    </source>
</evidence>
<dbReference type="PROSITE" id="PS00072">
    <property type="entry name" value="ACYL_COA_DH_1"/>
    <property type="match status" value="1"/>
</dbReference>
<gene>
    <name evidence="9" type="ORF">SD71_01265</name>
</gene>
<evidence type="ECO:0000256" key="2">
    <source>
        <dbReference type="ARBA" id="ARBA00009347"/>
    </source>
</evidence>
<dbReference type="Gene3D" id="1.20.140.10">
    <property type="entry name" value="Butyryl-CoA Dehydrogenase, subunit A, domain 3"/>
    <property type="match status" value="1"/>
</dbReference>
<dbReference type="Gene3D" id="1.10.540.10">
    <property type="entry name" value="Acyl-CoA dehydrogenase/oxidase, N-terminal domain"/>
    <property type="match status" value="1"/>
</dbReference>
<dbReference type="Proteomes" id="UP000054526">
    <property type="component" value="Unassembled WGS sequence"/>
</dbReference>
<evidence type="ECO:0000256" key="1">
    <source>
        <dbReference type="ARBA" id="ARBA00001974"/>
    </source>
</evidence>
<dbReference type="Pfam" id="PF02771">
    <property type="entry name" value="Acyl-CoA_dh_N"/>
    <property type="match status" value="1"/>
</dbReference>
<feature type="domain" description="Acyl-CoA dehydrogenase/oxidase C-terminal" evidence="6">
    <location>
        <begin position="229"/>
        <end position="376"/>
    </location>
</feature>
<comment type="similarity">
    <text evidence="2 5">Belongs to the acyl-CoA dehydrogenase family.</text>
</comment>
<keyword evidence="3 5" id="KW-0285">Flavoprotein</keyword>
<feature type="domain" description="Acyl-CoA dehydrogenase/oxidase N-terminal" evidence="8">
    <location>
        <begin position="6"/>
        <end position="118"/>
    </location>
</feature>